<sequence length="203" mass="22694">MILPPRSPNPKELEATVLRVFLKVIDLLGGPRAMAEKRRLTWAASLMTAAYAVVLAQEAMWSDEAIAKELGLSTAAVRQILRADPETALKKVTEMAEGEGLRTHVAGGLAKAAYRAIRQGQEEPRVLGYFLERFVEMMGIPWAVLVLKAVKGLDFPVNKETLLERLRGLRILDRPAEEILERLEYPVQNPAELLHQVRLHLEA</sequence>
<dbReference type="PANTHER" id="PTHR40727">
    <property type="entry name" value="TRANSCRIPTION REGULATOR, ENCODED NEXT TO RECA SUPERFAMILY ATPASE-RELATED"/>
    <property type="match status" value="1"/>
</dbReference>
<reference evidence="1" key="2">
    <citation type="journal article" date="2017" name="Stand. Genomic Sci.">
        <title>Complete genome sequence of Thermus brockianus GE-1 reveals key enzymes of xylan/xylose metabolism.</title>
        <authorList>
            <person name="Schaefers C."/>
            <person name="Blank S."/>
            <person name="Wiebusch S."/>
            <person name="Elleuche S."/>
            <person name="Antranikian G."/>
        </authorList>
    </citation>
    <scope>NUCLEOTIDE SEQUENCE</scope>
    <source>
        <strain evidence="1">GE-1</strain>
    </source>
</reference>
<dbReference type="InterPro" id="IPR022285">
    <property type="entry name" value="CHP03879_regulat_dom_put"/>
</dbReference>
<dbReference type="EMBL" id="CP016312">
    <property type="protein sequence ID" value="APD09667.1"/>
    <property type="molecule type" value="Genomic_DNA"/>
</dbReference>
<evidence type="ECO:0000313" key="2">
    <source>
        <dbReference type="EMBL" id="BDG17046.1"/>
    </source>
</evidence>
<dbReference type="KEGG" id="tbc:A0O31_01558"/>
<dbReference type="NCBIfam" id="TIGR03879">
    <property type="entry name" value="near_KaiC_dom"/>
    <property type="match status" value="1"/>
</dbReference>
<name>A0A1J0LVL6_THEBO</name>
<keyword evidence="4" id="KW-1185">Reference proteome</keyword>
<dbReference type="Proteomes" id="UP000182993">
    <property type="component" value="Chromosome"/>
</dbReference>
<proteinExistence type="predicted"/>
<protein>
    <recommendedName>
        <fullName evidence="5">KaiC associated regulatory domain-containing protein</fullName>
    </recommendedName>
</protein>
<dbReference type="EMBL" id="AP025593">
    <property type="protein sequence ID" value="BDG17046.1"/>
    <property type="molecule type" value="Genomic_DNA"/>
</dbReference>
<dbReference type="PANTHER" id="PTHR40727:SF1">
    <property type="entry name" value="BACTERIO-OPSIN ACTIVATOR"/>
    <property type="match status" value="1"/>
</dbReference>
<dbReference type="OrthoDB" id="5372654at2"/>
<accession>A0A1J0LVL6</accession>
<dbReference type="STRING" id="56956.A0O31_01558"/>
<reference evidence="3" key="1">
    <citation type="submission" date="2016-06" db="EMBL/GenBank/DDBJ databases">
        <title>Whole genome sequencing of Thermus brockianus strain GE-1.</title>
        <authorList>
            <person name="Schaefers C."/>
            <person name="Blank S."/>
            <person name="Wiebusch S."/>
            <person name="Elleuche S."/>
            <person name="Antranikian G."/>
        </authorList>
    </citation>
    <scope>NUCLEOTIDE SEQUENCE [LARGE SCALE GENOMIC DNA]</scope>
    <source>
        <strain evidence="3">GE-1</strain>
    </source>
</reference>
<dbReference type="RefSeq" id="WP_071677334.1">
    <property type="nucleotide sequence ID" value="NZ_AP025593.1"/>
</dbReference>
<gene>
    <name evidence="1" type="ORF">A0O31_01558</name>
    <name evidence="2" type="ORF">TbrSNM41_17800</name>
</gene>
<reference evidence="2 4" key="3">
    <citation type="journal article" date="2022" name="Microbiol. Resour. Announc.">
        <title>Complete Genome Sequences of Thermus Strains Isolated from Senami Hot Spring in Japan.</title>
        <authorList>
            <person name="Miyazaki K."/>
        </authorList>
    </citation>
    <scope>NUCLEOTIDE SEQUENCE [LARGE SCALE GENOMIC DNA]</scope>
    <source>
        <strain evidence="2 4">SNM4-1</strain>
    </source>
</reference>
<evidence type="ECO:0000313" key="1">
    <source>
        <dbReference type="EMBL" id="APD09667.1"/>
    </source>
</evidence>
<dbReference type="Proteomes" id="UP000831120">
    <property type="component" value="Chromosome"/>
</dbReference>
<organism evidence="1 3">
    <name type="scientific">Thermus brockianus</name>
    <dbReference type="NCBI Taxonomy" id="56956"/>
    <lineage>
        <taxon>Bacteria</taxon>
        <taxon>Thermotogati</taxon>
        <taxon>Deinococcota</taxon>
        <taxon>Deinococci</taxon>
        <taxon>Thermales</taxon>
        <taxon>Thermaceae</taxon>
        <taxon>Thermus</taxon>
    </lineage>
</organism>
<evidence type="ECO:0008006" key="5">
    <source>
        <dbReference type="Google" id="ProtNLM"/>
    </source>
</evidence>
<dbReference type="AlphaFoldDB" id="A0A1J0LVL6"/>
<evidence type="ECO:0000313" key="4">
    <source>
        <dbReference type="Proteomes" id="UP000831120"/>
    </source>
</evidence>
<evidence type="ECO:0000313" key="3">
    <source>
        <dbReference type="Proteomes" id="UP000182993"/>
    </source>
</evidence>